<dbReference type="Proteomes" id="UP000274556">
    <property type="component" value="Unassembled WGS sequence"/>
</dbReference>
<evidence type="ECO:0000313" key="4">
    <source>
        <dbReference type="Proteomes" id="UP000274556"/>
    </source>
</evidence>
<accession>A0A495VBG7</accession>
<dbReference type="CDD" id="cd07067">
    <property type="entry name" value="HP_PGM_like"/>
    <property type="match status" value="1"/>
</dbReference>
<feature type="chain" id="PRO_5019829824" evidence="2">
    <location>
        <begin position="32"/>
        <end position="204"/>
    </location>
</feature>
<keyword evidence="1" id="KW-0378">Hydrolase</keyword>
<evidence type="ECO:0000256" key="1">
    <source>
        <dbReference type="ARBA" id="ARBA00022801"/>
    </source>
</evidence>
<dbReference type="Gene3D" id="3.40.50.1240">
    <property type="entry name" value="Phosphoglycerate mutase-like"/>
    <property type="match status" value="1"/>
</dbReference>
<dbReference type="PANTHER" id="PTHR20935">
    <property type="entry name" value="PHOSPHOGLYCERATE MUTASE-RELATED"/>
    <property type="match status" value="1"/>
</dbReference>
<proteinExistence type="predicted"/>
<gene>
    <name evidence="3" type="ORF">BDD21_4138</name>
</gene>
<dbReference type="InterPro" id="IPR029033">
    <property type="entry name" value="His_PPase_superfam"/>
</dbReference>
<dbReference type="SMART" id="SM00855">
    <property type="entry name" value="PGAM"/>
    <property type="match status" value="1"/>
</dbReference>
<evidence type="ECO:0000256" key="2">
    <source>
        <dbReference type="SAM" id="SignalP"/>
    </source>
</evidence>
<reference evidence="3 4" key="1">
    <citation type="submission" date="2018-10" db="EMBL/GenBank/DDBJ databases">
        <title>Genomic Encyclopedia of Archaeal and Bacterial Type Strains, Phase II (KMG-II): from individual species to whole genera.</title>
        <authorList>
            <person name="Goeker M."/>
        </authorList>
    </citation>
    <scope>NUCLEOTIDE SEQUENCE [LARGE SCALE GENOMIC DNA]</scope>
    <source>
        <strain evidence="3 4">DSM 235</strain>
    </source>
</reference>
<protein>
    <submittedName>
        <fullName evidence="3">Phosphohistidine phosphatase SixA</fullName>
    </submittedName>
</protein>
<dbReference type="AlphaFoldDB" id="A0A495VBG7"/>
<keyword evidence="4" id="KW-1185">Reference proteome</keyword>
<dbReference type="Pfam" id="PF00300">
    <property type="entry name" value="His_Phos_1"/>
    <property type="match status" value="1"/>
</dbReference>
<keyword evidence="2" id="KW-0732">Signal</keyword>
<dbReference type="PANTHER" id="PTHR20935:SF1">
    <property type="entry name" value="SLL1549 PROTEIN"/>
    <property type="match status" value="1"/>
</dbReference>
<dbReference type="SUPFAM" id="SSF53254">
    <property type="entry name" value="Phosphoglycerate mutase-like"/>
    <property type="match status" value="1"/>
</dbReference>
<dbReference type="EMBL" id="RBXL01000001">
    <property type="protein sequence ID" value="RKT46614.1"/>
    <property type="molecule type" value="Genomic_DNA"/>
</dbReference>
<dbReference type="InterPro" id="IPR013078">
    <property type="entry name" value="His_Pase_superF_clade-1"/>
</dbReference>
<evidence type="ECO:0000313" key="3">
    <source>
        <dbReference type="EMBL" id="RKT46614.1"/>
    </source>
</evidence>
<dbReference type="GO" id="GO:0016787">
    <property type="term" value="F:hydrolase activity"/>
    <property type="evidence" value="ECO:0007669"/>
    <property type="project" value="UniProtKB-KW"/>
</dbReference>
<name>A0A495VBG7_9GAMM</name>
<comment type="caution">
    <text evidence="3">The sequence shown here is derived from an EMBL/GenBank/DDBJ whole genome shotgun (WGS) entry which is preliminary data.</text>
</comment>
<organism evidence="3 4">
    <name type="scientific">Thiocapsa rosea</name>
    <dbReference type="NCBI Taxonomy" id="69360"/>
    <lineage>
        <taxon>Bacteria</taxon>
        <taxon>Pseudomonadati</taxon>
        <taxon>Pseudomonadota</taxon>
        <taxon>Gammaproteobacteria</taxon>
        <taxon>Chromatiales</taxon>
        <taxon>Chromatiaceae</taxon>
        <taxon>Thiocapsa</taxon>
    </lineage>
</organism>
<dbReference type="RefSeq" id="WP_245969716.1">
    <property type="nucleotide sequence ID" value="NZ_RBXL01000001.1"/>
</dbReference>
<feature type="signal peptide" evidence="2">
    <location>
        <begin position="1"/>
        <end position="31"/>
    </location>
</feature>
<dbReference type="InterPro" id="IPR051021">
    <property type="entry name" value="Mito_Ser/Thr_phosphatase"/>
</dbReference>
<sequence>MKVRQRFLTRFYTGALALVLIQAFVQSTAMADAAQNDAALWSALADGGKVMLIRHAESEEATPEVALNLDQDGDCSREQNLSAQGRAQAEALGERLRQHGVEVEAVLSSELCRARQTAELAFGNAKPWTPLNHPLVLPEDEATWLIEDVRERIADFSGRDNLALVTHRETINTLSFVLTEPAEIVVLAPTEGGGFDVLGKLTMD</sequence>